<name>D9I6F5_9CAUD</name>
<dbReference type="KEGG" id="vg:10323208"/>
<accession>D9I6F5</accession>
<dbReference type="EMBL" id="HM114315">
    <property type="protein sequence ID" value="ADJ19536.1"/>
    <property type="molecule type" value="Genomic_DNA"/>
</dbReference>
<evidence type="ECO:0000313" key="2">
    <source>
        <dbReference type="Proteomes" id="UP000000330"/>
    </source>
</evidence>
<reference evidence="1 2" key="1">
    <citation type="journal article" date="2010" name="Virol. J.">
        <title>Genomes of the T4-related bacteriophages as windows on microbial genome evolution.</title>
        <authorList>
            <person name="Petrov V.M."/>
            <person name="Ratnayaka S."/>
            <person name="Nolan J.M."/>
            <person name="Miller E.S."/>
            <person name="Karam J.D."/>
        </authorList>
    </citation>
    <scope>NUCLEOTIDE SEQUENCE [LARGE SCALE GENOMIC DNA]</scope>
    <source>
        <strain evidence="1">Acj133</strain>
    </source>
</reference>
<dbReference type="Proteomes" id="UP000000330">
    <property type="component" value="Segment"/>
</dbReference>
<dbReference type="RefSeq" id="YP_004300802.1">
    <property type="nucleotide sequence ID" value="NC_015250.1"/>
</dbReference>
<proteinExistence type="predicted"/>
<keyword evidence="2" id="KW-1185">Reference proteome</keyword>
<organism evidence="1 2">
    <name type="scientific">Acinetobacter phage 133</name>
    <dbReference type="NCBI Taxonomy" id="2919552"/>
    <lineage>
        <taxon>Viruses</taxon>
        <taxon>Duplodnaviria</taxon>
        <taxon>Heunggongvirae</taxon>
        <taxon>Uroviricota</taxon>
        <taxon>Caudoviricetes</taxon>
        <taxon>Pantevenvirales</taxon>
        <taxon>Straboviridae</taxon>
        <taxon>Tevenvirinae</taxon>
        <taxon>Centumtrigintavirus</taxon>
        <taxon>Centumtrigintavirus cv133</taxon>
        <taxon>Acinetobacter virus 133</taxon>
    </lineage>
</organism>
<sequence length="174" mass="20634">MNQKALDDLYTLFHTTRNGINKTFASFVQQQMRYHGYLFEGGVPKEICETNNAEVAYNWFKGKLEDDFKMKFTFYGLFGKPPYHTVEFSTFKEAYDWAYKWELDAGYGKTPHLYRVTGNFNVLHWRDIWEVLTDGLESVQNKHVAYIQNAEDQLNLMHLRYSELVKMECESCTF</sequence>
<evidence type="ECO:0000313" key="1">
    <source>
        <dbReference type="EMBL" id="ADJ19536.1"/>
    </source>
</evidence>
<dbReference type="GeneID" id="10323208"/>
<protein>
    <submittedName>
        <fullName evidence="1">Uncharacterized protein</fullName>
    </submittedName>
</protein>
<gene>
    <name evidence="1" type="ORF">Acj133p221</name>
</gene>